<dbReference type="GO" id="GO:0045202">
    <property type="term" value="C:synapse"/>
    <property type="evidence" value="ECO:0007669"/>
    <property type="project" value="TreeGrafter"/>
</dbReference>
<keyword evidence="4" id="KW-1185">Reference proteome</keyword>
<comment type="caution">
    <text evidence="3">The sequence shown here is derived from an EMBL/GenBank/DDBJ whole genome shotgun (WGS) entry which is preliminary data.</text>
</comment>
<dbReference type="GO" id="GO:0005634">
    <property type="term" value="C:nucleus"/>
    <property type="evidence" value="ECO:0007669"/>
    <property type="project" value="TreeGrafter"/>
</dbReference>
<dbReference type="InterPro" id="IPR005607">
    <property type="entry name" value="BSD_dom"/>
</dbReference>
<dbReference type="InterPro" id="IPR035925">
    <property type="entry name" value="BSD_dom_sf"/>
</dbReference>
<evidence type="ECO:0000313" key="4">
    <source>
        <dbReference type="Proteomes" id="UP000494165"/>
    </source>
</evidence>
<dbReference type="InterPro" id="IPR051494">
    <property type="entry name" value="BSD_domain-containing"/>
</dbReference>
<organism evidence="3 4">
    <name type="scientific">Cloeon dipterum</name>
    <dbReference type="NCBI Taxonomy" id="197152"/>
    <lineage>
        <taxon>Eukaryota</taxon>
        <taxon>Metazoa</taxon>
        <taxon>Ecdysozoa</taxon>
        <taxon>Arthropoda</taxon>
        <taxon>Hexapoda</taxon>
        <taxon>Insecta</taxon>
        <taxon>Pterygota</taxon>
        <taxon>Palaeoptera</taxon>
        <taxon>Ephemeroptera</taxon>
        <taxon>Pisciforma</taxon>
        <taxon>Baetidae</taxon>
        <taxon>Cloeon</taxon>
    </lineage>
</organism>
<dbReference type="Gene3D" id="1.10.3970.10">
    <property type="entry name" value="BSD domain"/>
    <property type="match status" value="1"/>
</dbReference>
<dbReference type="GO" id="GO:0038203">
    <property type="term" value="P:TORC2 signaling"/>
    <property type="evidence" value="ECO:0007669"/>
    <property type="project" value="TreeGrafter"/>
</dbReference>
<protein>
    <recommendedName>
        <fullName evidence="2">BSD domain-containing protein</fullName>
    </recommendedName>
</protein>
<dbReference type="AlphaFoldDB" id="A0A8S1CVL9"/>
<dbReference type="OrthoDB" id="420519at2759"/>
<name>A0A8S1CVL9_9INSE</name>
<feature type="region of interest" description="Disordered" evidence="1">
    <location>
        <begin position="105"/>
        <end position="171"/>
    </location>
</feature>
<evidence type="ECO:0000256" key="1">
    <source>
        <dbReference type="SAM" id="MobiDB-lite"/>
    </source>
</evidence>
<dbReference type="PROSITE" id="PS50858">
    <property type="entry name" value="BSD"/>
    <property type="match status" value="1"/>
</dbReference>
<dbReference type="GO" id="GO:0005794">
    <property type="term" value="C:Golgi apparatus"/>
    <property type="evidence" value="ECO:0007669"/>
    <property type="project" value="TreeGrafter"/>
</dbReference>
<reference evidence="3 4" key="1">
    <citation type="submission" date="2020-04" db="EMBL/GenBank/DDBJ databases">
        <authorList>
            <person name="Alioto T."/>
            <person name="Alioto T."/>
            <person name="Gomez Garrido J."/>
        </authorList>
    </citation>
    <scope>NUCLEOTIDE SEQUENCE [LARGE SCALE GENOMIC DNA]</scope>
</reference>
<evidence type="ECO:0000313" key="3">
    <source>
        <dbReference type="EMBL" id="CAB3369257.1"/>
    </source>
</evidence>
<proteinExistence type="predicted"/>
<feature type="region of interest" description="Disordered" evidence="1">
    <location>
        <begin position="24"/>
        <end position="72"/>
    </location>
</feature>
<dbReference type="PANTHER" id="PTHR16019">
    <property type="entry name" value="SYNAPSE-ASSOCIATED PROTEIN"/>
    <property type="match status" value="1"/>
</dbReference>
<accession>A0A8S1CVL9</accession>
<gene>
    <name evidence="3" type="ORF">CLODIP_2_CD05695</name>
</gene>
<dbReference type="GO" id="GO:0048172">
    <property type="term" value="P:regulation of short-term neuronal synaptic plasticity"/>
    <property type="evidence" value="ECO:0007669"/>
    <property type="project" value="TreeGrafter"/>
</dbReference>
<feature type="domain" description="BSD" evidence="2">
    <location>
        <begin position="270"/>
        <end position="322"/>
    </location>
</feature>
<evidence type="ECO:0000259" key="2">
    <source>
        <dbReference type="PROSITE" id="PS50858"/>
    </source>
</evidence>
<dbReference type="EMBL" id="CADEPI010000044">
    <property type="protein sequence ID" value="CAB3369257.1"/>
    <property type="molecule type" value="Genomic_DNA"/>
</dbReference>
<dbReference type="SUPFAM" id="SSF140383">
    <property type="entry name" value="BSD domain-like"/>
    <property type="match status" value="1"/>
</dbReference>
<dbReference type="Proteomes" id="UP000494165">
    <property type="component" value="Unassembled WGS sequence"/>
</dbReference>
<sequence length="432" mass="46874">MSMFSGLTSGLTNQVSGLTSYFGKKPEEVGVEGEQPPPQPASPIKEEKLVPEPEPVLDADGKPMSPTKGGSKLEMLTNVKSQMSSWLGAGSGLISNAGGGLIQAVKSRATGEEVVPDPPEHLQQPTEPAPAAPKEDDENSRYLGDTGGADSEPQVSENEGEETKDGSGAAVGTKAMQGAKAFGSFFYSAVNKAGAKVSEASAKIKETVEKNTILGEFNKEQESFINSKQKSMEAAVPPWVGYPNEEKLKEEILSLSQDRRSFVRAPPTGVTFEFDYETFTPVAQALLVEDPELEKMRFELVPKVVNEETFWRNYFYRVSLIKQSNELSSLASEGGNNSSLDADTVTPELVAIPQHSPLEQEQSFVSDEVQTTEQERMEALQELRRLGVADEAPAAAEWERELQAELSDFEMVAGDDASTANWESEADELLQQ</sequence>
<dbReference type="Pfam" id="PF03909">
    <property type="entry name" value="BSD"/>
    <property type="match status" value="1"/>
</dbReference>
<dbReference type="SMART" id="SM00751">
    <property type="entry name" value="BSD"/>
    <property type="match status" value="1"/>
</dbReference>
<dbReference type="PANTHER" id="PTHR16019:SF6">
    <property type="entry name" value="SYNAPSE-ASSOCIATED PROTEIN 1"/>
    <property type="match status" value="1"/>
</dbReference>